<gene>
    <name evidence="6" type="ORF">TVAG_154710</name>
</gene>
<dbReference type="SMART" id="SM00212">
    <property type="entry name" value="UBCc"/>
    <property type="match status" value="1"/>
</dbReference>
<proteinExistence type="inferred from homology"/>
<dbReference type="InParanoid" id="A2F262"/>
<evidence type="ECO:0000259" key="5">
    <source>
        <dbReference type="PROSITE" id="PS50127"/>
    </source>
</evidence>
<dbReference type="VEuPathDB" id="TrichDB:TVAG_154710"/>
<evidence type="ECO:0000313" key="7">
    <source>
        <dbReference type="Proteomes" id="UP000001542"/>
    </source>
</evidence>
<dbReference type="EMBL" id="DS113582">
    <property type="protein sequence ID" value="EAY01001.1"/>
    <property type="molecule type" value="Genomic_DNA"/>
</dbReference>
<keyword evidence="7" id="KW-1185">Reference proteome</keyword>
<dbReference type="OrthoDB" id="7851174at2759"/>
<evidence type="ECO:0000256" key="4">
    <source>
        <dbReference type="RuleBase" id="RU362109"/>
    </source>
</evidence>
<protein>
    <submittedName>
        <fullName evidence="6">Bendless protein, putative</fullName>
    </submittedName>
</protein>
<dbReference type="RefSeq" id="XP_001313898.1">
    <property type="nucleotide sequence ID" value="XM_001313896.1"/>
</dbReference>
<reference evidence="6" key="2">
    <citation type="journal article" date="2007" name="Science">
        <title>Draft genome sequence of the sexually transmitted pathogen Trichomonas vaginalis.</title>
        <authorList>
            <person name="Carlton J.M."/>
            <person name="Hirt R.P."/>
            <person name="Silva J.C."/>
            <person name="Delcher A.L."/>
            <person name="Schatz M."/>
            <person name="Zhao Q."/>
            <person name="Wortman J.R."/>
            <person name="Bidwell S.L."/>
            <person name="Alsmark U.C.M."/>
            <person name="Besteiro S."/>
            <person name="Sicheritz-Ponten T."/>
            <person name="Noel C.J."/>
            <person name="Dacks J.B."/>
            <person name="Foster P.G."/>
            <person name="Simillion C."/>
            <person name="Van de Peer Y."/>
            <person name="Miranda-Saavedra D."/>
            <person name="Barton G.J."/>
            <person name="Westrop G.D."/>
            <person name="Mueller S."/>
            <person name="Dessi D."/>
            <person name="Fiori P.L."/>
            <person name="Ren Q."/>
            <person name="Paulsen I."/>
            <person name="Zhang H."/>
            <person name="Bastida-Corcuera F.D."/>
            <person name="Simoes-Barbosa A."/>
            <person name="Brown M.T."/>
            <person name="Hayes R.D."/>
            <person name="Mukherjee M."/>
            <person name="Okumura C.Y."/>
            <person name="Schneider R."/>
            <person name="Smith A.J."/>
            <person name="Vanacova S."/>
            <person name="Villalvazo M."/>
            <person name="Haas B.J."/>
            <person name="Pertea M."/>
            <person name="Feldblyum T.V."/>
            <person name="Utterback T.R."/>
            <person name="Shu C.L."/>
            <person name="Osoegawa K."/>
            <person name="de Jong P.J."/>
            <person name="Hrdy I."/>
            <person name="Horvathova L."/>
            <person name="Zubacova Z."/>
            <person name="Dolezal P."/>
            <person name="Malik S.B."/>
            <person name="Logsdon J.M. Jr."/>
            <person name="Henze K."/>
            <person name="Gupta A."/>
            <person name="Wang C.C."/>
            <person name="Dunne R.L."/>
            <person name="Upcroft J.A."/>
            <person name="Upcroft P."/>
            <person name="White O."/>
            <person name="Salzberg S.L."/>
            <person name="Tang P."/>
            <person name="Chiu C.-H."/>
            <person name="Lee Y.-S."/>
            <person name="Embley T.M."/>
            <person name="Coombs G.H."/>
            <person name="Mottram J.C."/>
            <person name="Tachezy J."/>
            <person name="Fraser-Liggett C.M."/>
            <person name="Johnson P.J."/>
        </authorList>
    </citation>
    <scope>NUCLEOTIDE SEQUENCE [LARGE SCALE GENOMIC DNA]</scope>
    <source>
        <strain evidence="6">G3</strain>
    </source>
</reference>
<dbReference type="PROSITE" id="PS00183">
    <property type="entry name" value="UBC_1"/>
    <property type="match status" value="1"/>
</dbReference>
<dbReference type="Gene3D" id="3.10.110.10">
    <property type="entry name" value="Ubiquitin Conjugating Enzyme"/>
    <property type="match status" value="1"/>
</dbReference>
<dbReference type="AlphaFoldDB" id="A2F262"/>
<keyword evidence="1" id="KW-0808">Transferase</keyword>
<dbReference type="PROSITE" id="PS50127">
    <property type="entry name" value="UBC_2"/>
    <property type="match status" value="1"/>
</dbReference>
<feature type="domain" description="UBC core" evidence="5">
    <location>
        <begin position="2"/>
        <end position="148"/>
    </location>
</feature>
<dbReference type="GO" id="GO:0070534">
    <property type="term" value="P:protein K63-linked ubiquitination"/>
    <property type="evidence" value="ECO:0000318"/>
    <property type="project" value="GO_Central"/>
</dbReference>
<sequence>MNSDKRIMMEVRKMATNLPPGISITQNPENTHHFFVVIDGPPSTPFEGGKFKLELFLTDKYPIEPPKAHMLTKIYHPNIDKLGRICLDILKTEWTPVMNIETTVLSIQSLMCEPCLEDPLETQICQHYVTDRKGAEETAREWTKLYAKDV</sequence>
<dbReference type="Proteomes" id="UP000001542">
    <property type="component" value="Unassembled WGS sequence"/>
</dbReference>
<feature type="active site" description="Glycyl thioester intermediate" evidence="3">
    <location>
        <position position="86"/>
    </location>
</feature>
<evidence type="ECO:0000256" key="3">
    <source>
        <dbReference type="PROSITE-ProRule" id="PRU10133"/>
    </source>
</evidence>
<dbReference type="VEuPathDB" id="TrichDB:TVAGG3_0163840"/>
<accession>A2F262</accession>
<keyword evidence="4" id="KW-0067">ATP-binding</keyword>
<dbReference type="STRING" id="5722.A2F262"/>
<dbReference type="FunFam" id="3.10.110.10:FF:000110">
    <property type="entry name" value="Ubiquitin-conjugating enzyme family protein"/>
    <property type="match status" value="1"/>
</dbReference>
<evidence type="ECO:0000256" key="2">
    <source>
        <dbReference type="ARBA" id="ARBA00022786"/>
    </source>
</evidence>
<dbReference type="GO" id="GO:0061631">
    <property type="term" value="F:ubiquitin conjugating enzyme activity"/>
    <property type="evidence" value="ECO:0000318"/>
    <property type="project" value="GO_Central"/>
</dbReference>
<dbReference type="GO" id="GO:0005634">
    <property type="term" value="C:nucleus"/>
    <property type="evidence" value="ECO:0000318"/>
    <property type="project" value="GO_Central"/>
</dbReference>
<dbReference type="Pfam" id="PF00179">
    <property type="entry name" value="UQ_con"/>
    <property type="match status" value="1"/>
</dbReference>
<dbReference type="PANTHER" id="PTHR24068">
    <property type="entry name" value="UBIQUITIN-CONJUGATING ENZYME E2"/>
    <property type="match status" value="1"/>
</dbReference>
<dbReference type="GO" id="GO:0006301">
    <property type="term" value="P:DNA damage tolerance"/>
    <property type="evidence" value="ECO:0000318"/>
    <property type="project" value="GO_Central"/>
</dbReference>
<dbReference type="GO" id="GO:0005524">
    <property type="term" value="F:ATP binding"/>
    <property type="evidence" value="ECO:0007669"/>
    <property type="project" value="UniProtKB-UniRule"/>
</dbReference>
<dbReference type="OMA" id="PQHSPFE"/>
<evidence type="ECO:0000313" key="6">
    <source>
        <dbReference type="EMBL" id="EAY01001.1"/>
    </source>
</evidence>
<evidence type="ECO:0000256" key="1">
    <source>
        <dbReference type="ARBA" id="ARBA00022679"/>
    </source>
</evidence>
<dbReference type="InterPro" id="IPR023313">
    <property type="entry name" value="UBQ-conjugating_AS"/>
</dbReference>
<dbReference type="InterPro" id="IPR000608">
    <property type="entry name" value="UBC"/>
</dbReference>
<dbReference type="SUPFAM" id="SSF54495">
    <property type="entry name" value="UBC-like"/>
    <property type="match status" value="1"/>
</dbReference>
<keyword evidence="4" id="KW-0547">Nucleotide-binding</keyword>
<keyword evidence="2 4" id="KW-0833">Ubl conjugation pathway</keyword>
<dbReference type="eggNOG" id="KOG0417">
    <property type="taxonomic scope" value="Eukaryota"/>
</dbReference>
<comment type="similarity">
    <text evidence="4">Belongs to the ubiquitin-conjugating enzyme family.</text>
</comment>
<dbReference type="InterPro" id="IPR016135">
    <property type="entry name" value="UBQ-conjugating_enzyme/RWD"/>
</dbReference>
<dbReference type="CDD" id="cd23813">
    <property type="entry name" value="UBCc_UBE2N"/>
    <property type="match status" value="1"/>
</dbReference>
<dbReference type="KEGG" id="tva:4758825"/>
<dbReference type="SMR" id="A2F262"/>
<organism evidence="6 7">
    <name type="scientific">Trichomonas vaginalis (strain ATCC PRA-98 / G3)</name>
    <dbReference type="NCBI Taxonomy" id="412133"/>
    <lineage>
        <taxon>Eukaryota</taxon>
        <taxon>Metamonada</taxon>
        <taxon>Parabasalia</taxon>
        <taxon>Trichomonadida</taxon>
        <taxon>Trichomonadidae</taxon>
        <taxon>Trichomonas</taxon>
    </lineage>
</organism>
<reference evidence="6" key="1">
    <citation type="submission" date="2006-10" db="EMBL/GenBank/DDBJ databases">
        <authorList>
            <person name="Amadeo P."/>
            <person name="Zhao Q."/>
            <person name="Wortman J."/>
            <person name="Fraser-Liggett C."/>
            <person name="Carlton J."/>
        </authorList>
    </citation>
    <scope>NUCLEOTIDE SEQUENCE</scope>
    <source>
        <strain evidence="6">G3</strain>
    </source>
</reference>
<name>A2F262_TRIV3</name>